<feature type="transmembrane region" description="Helical" evidence="8">
    <location>
        <begin position="320"/>
        <end position="346"/>
    </location>
</feature>
<proteinExistence type="predicted"/>
<keyword evidence="4 8" id="KW-1133">Transmembrane helix</keyword>
<evidence type="ECO:0000256" key="2">
    <source>
        <dbReference type="ARBA" id="ARBA00022448"/>
    </source>
</evidence>
<dbReference type="Pfam" id="PF07885">
    <property type="entry name" value="Ion_trans_2"/>
    <property type="match status" value="1"/>
</dbReference>
<dbReference type="InterPro" id="IPR013099">
    <property type="entry name" value="K_chnl_dom"/>
</dbReference>
<dbReference type="EMBL" id="CP006916">
    <property type="protein sequence ID" value="AHB99803.1"/>
    <property type="molecule type" value="Genomic_DNA"/>
</dbReference>
<evidence type="ECO:0000256" key="7">
    <source>
        <dbReference type="ARBA" id="ARBA00023303"/>
    </source>
</evidence>
<dbReference type="Gene3D" id="1.10.287.70">
    <property type="match status" value="1"/>
</dbReference>
<evidence type="ECO:0000256" key="5">
    <source>
        <dbReference type="ARBA" id="ARBA00023065"/>
    </source>
</evidence>
<organism evidence="10 11">
    <name type="scientific">Mycoplasmoides gallisepticum S6</name>
    <dbReference type="NCBI Taxonomy" id="1006581"/>
    <lineage>
        <taxon>Bacteria</taxon>
        <taxon>Bacillati</taxon>
        <taxon>Mycoplasmatota</taxon>
        <taxon>Mycoplasmoidales</taxon>
        <taxon>Mycoplasmoidaceae</taxon>
        <taxon>Mycoplasmoides</taxon>
    </lineage>
</organism>
<evidence type="ECO:0000313" key="11">
    <source>
        <dbReference type="Proteomes" id="UP000018735"/>
    </source>
</evidence>
<feature type="domain" description="Potassium channel" evidence="9">
    <location>
        <begin position="289"/>
        <end position="340"/>
    </location>
</feature>
<evidence type="ECO:0000259" key="9">
    <source>
        <dbReference type="Pfam" id="PF07885"/>
    </source>
</evidence>
<dbReference type="Proteomes" id="UP000018735">
    <property type="component" value="Chromosome"/>
</dbReference>
<feature type="transmembrane region" description="Helical" evidence="8">
    <location>
        <begin position="77"/>
        <end position="95"/>
    </location>
</feature>
<evidence type="ECO:0000256" key="8">
    <source>
        <dbReference type="SAM" id="Phobius"/>
    </source>
</evidence>
<dbReference type="RefSeq" id="WP_011884780.1">
    <property type="nucleotide sequence ID" value="NC_023030.2"/>
</dbReference>
<name>A0A0F6CL31_MYCGL</name>
<keyword evidence="2" id="KW-0813">Transport</keyword>
<reference evidence="10 11" key="1">
    <citation type="journal article" date="2011" name="PLoS ONE">
        <title>Core proteome of the minimal cell: comparative proteomics of three mollicute species.</title>
        <authorList>
            <person name="Fisunov G.Y."/>
            <person name="Alexeev D.G."/>
            <person name="Bazaleev N.A."/>
            <person name="Ladygina V.G."/>
            <person name="Galyamina M.A."/>
            <person name="Kondratov I.G."/>
            <person name="Zhukova N.A."/>
            <person name="Serebryakova M.V."/>
            <person name="Demina I.A."/>
            <person name="Govorun V.M."/>
        </authorList>
    </citation>
    <scope>NUCLEOTIDE SEQUENCE [LARGE SCALE GENOMIC DNA]</scope>
    <source>
        <strain evidence="10 11">S6</strain>
    </source>
</reference>
<dbReference type="GO" id="GO:0005249">
    <property type="term" value="F:voltage-gated potassium channel activity"/>
    <property type="evidence" value="ECO:0007669"/>
    <property type="project" value="InterPro"/>
</dbReference>
<dbReference type="KEGG" id="mgz:GCW_03085"/>
<feature type="transmembrane region" description="Helical" evidence="8">
    <location>
        <begin position="46"/>
        <end position="65"/>
    </location>
</feature>
<dbReference type="PANTHER" id="PTHR11537:SF254">
    <property type="entry name" value="POTASSIUM VOLTAGE-GATED CHANNEL PROTEIN SHAB"/>
    <property type="match status" value="1"/>
</dbReference>
<feature type="transmembrane region" description="Helical" evidence="8">
    <location>
        <begin position="190"/>
        <end position="210"/>
    </location>
</feature>
<dbReference type="InterPro" id="IPR028325">
    <property type="entry name" value="VG_K_chnl"/>
</dbReference>
<keyword evidence="5" id="KW-0406">Ion transport</keyword>
<evidence type="ECO:0000256" key="1">
    <source>
        <dbReference type="ARBA" id="ARBA00004141"/>
    </source>
</evidence>
<evidence type="ECO:0000313" key="10">
    <source>
        <dbReference type="EMBL" id="AHB99803.1"/>
    </source>
</evidence>
<evidence type="ECO:0000256" key="6">
    <source>
        <dbReference type="ARBA" id="ARBA00023136"/>
    </source>
</evidence>
<feature type="transmembrane region" description="Helical" evidence="8">
    <location>
        <begin position="158"/>
        <end position="178"/>
    </location>
</feature>
<keyword evidence="6 8" id="KW-0472">Membrane</keyword>
<protein>
    <submittedName>
        <fullName evidence="10">Ion channel protein</fullName>
    </submittedName>
</protein>
<evidence type="ECO:0000256" key="4">
    <source>
        <dbReference type="ARBA" id="ARBA00022989"/>
    </source>
</evidence>
<sequence length="399" mass="45056">MNLGFSKFKIGRNKLMRILSIIVWSKSDIDEHLVQYEKRIKLFRGIYALIIVFASLISFVTLVITPKTDNNNIFAQFAKVTLLLTFFVFITDWLAHAFTYKYATGQPQIKFIKTFLKYFFTFNSIVIIICVLSSGQAIKFFVTNLSATNELIFASFQSLALVKTIRLFMVLSLFKPFGAITSVFVTQKKLLTSVFLIIIVLIILFAIIIWSQETVELLRKRAAFLAQVSDNYLNFPQFAVFIDLNKLMQGSGQYEEAINKITDAQIQAAASALNSVDASNFASLSSGYVQNFTEAFYFTTITLTTVGYGDFVPHAPISRVIVSFISLLAISIIAIPSGIIAGSFLTEMQKSSERNKVKTKKNPDNKKDNFFMIPKKKQAETNIKKKPLDQCELIPIKQN</sequence>
<dbReference type="AlphaFoldDB" id="A0A0F6CL31"/>
<comment type="subcellular location">
    <subcellularLocation>
        <location evidence="1">Membrane</location>
        <topology evidence="1">Multi-pass membrane protein</topology>
    </subcellularLocation>
</comment>
<keyword evidence="7" id="KW-0407">Ion channel</keyword>
<feature type="transmembrane region" description="Helical" evidence="8">
    <location>
        <begin position="115"/>
        <end position="138"/>
    </location>
</feature>
<dbReference type="PANTHER" id="PTHR11537">
    <property type="entry name" value="VOLTAGE-GATED POTASSIUM CHANNEL"/>
    <property type="match status" value="1"/>
</dbReference>
<dbReference type="GO" id="GO:0001508">
    <property type="term" value="P:action potential"/>
    <property type="evidence" value="ECO:0007669"/>
    <property type="project" value="TreeGrafter"/>
</dbReference>
<dbReference type="eggNOG" id="COG0569">
    <property type="taxonomic scope" value="Bacteria"/>
</dbReference>
<evidence type="ECO:0000256" key="3">
    <source>
        <dbReference type="ARBA" id="ARBA00022692"/>
    </source>
</evidence>
<keyword evidence="3 8" id="KW-0812">Transmembrane</keyword>
<gene>
    <name evidence="10" type="ORF">GCW_03085</name>
</gene>
<dbReference type="HOGENOM" id="CLU_066415_0_0_14"/>
<dbReference type="SUPFAM" id="SSF81324">
    <property type="entry name" value="Voltage-gated potassium channels"/>
    <property type="match status" value="1"/>
</dbReference>
<accession>A0A0F6CL31</accession>
<dbReference type="GO" id="GO:0008076">
    <property type="term" value="C:voltage-gated potassium channel complex"/>
    <property type="evidence" value="ECO:0007669"/>
    <property type="project" value="InterPro"/>
</dbReference>